<dbReference type="Proteomes" id="UP001187682">
    <property type="component" value="Unassembled WGS sequence"/>
</dbReference>
<dbReference type="InterPro" id="IPR044063">
    <property type="entry name" value="ZF_RING_GID"/>
</dbReference>
<keyword evidence="3" id="KW-0963">Cytoplasm</keyword>
<evidence type="ECO:0000259" key="11">
    <source>
        <dbReference type="PROSITE" id="PS51867"/>
    </source>
</evidence>
<feature type="compositionally biased region" description="Polar residues" evidence="9">
    <location>
        <begin position="325"/>
        <end position="334"/>
    </location>
</feature>
<feature type="region of interest" description="Disordered" evidence="9">
    <location>
        <begin position="314"/>
        <end position="334"/>
    </location>
</feature>
<dbReference type="GO" id="GO:0005737">
    <property type="term" value="C:cytoplasm"/>
    <property type="evidence" value="ECO:0007669"/>
    <property type="project" value="UniProtKB-SubCell"/>
</dbReference>
<sequence length="415" mass="46726">MGDHEHVAIKHNDHILLDQPLIRLPYELLRNNFRSAHVAVEKESAGIRTLLKDAATGCLNGQSNQEDLVRNLDDMIAQAKALQRKVSACAEEEARLIHQEEERIAHVDELFSMKSFDDVKYEAWSRVRLDRLVVDFMLRKGCTESAASFAEVRDMQDLVDVETLVSMNRIRESLKRGSVQDALVWCSQNKKELRKMESGLEFELRLQQFVEMIRSGSEPRACLAHIKKYLTPHNATFPSEVRAACGMLAFPYDPITKSSYGYETYFSPARWDRLASIFTDTHNKLLSLPAAPLLHVALATGLSALKTPACQAAAREDPSTREITHSTTTISPSGQPTVCPVCSPELKDLAVNVPYAHHTKSIVEHDLRALPNGRVYGKEKLEQHARKFGLPSHQVKDLQTGEVYDADALRRVYIT</sequence>
<evidence type="ECO:0000259" key="10">
    <source>
        <dbReference type="PROSITE" id="PS50897"/>
    </source>
</evidence>
<dbReference type="Pfam" id="PF10607">
    <property type="entry name" value="CTLH"/>
    <property type="match status" value="1"/>
</dbReference>
<keyword evidence="5 7" id="KW-0863">Zinc-finger</keyword>
<dbReference type="GO" id="GO:0005634">
    <property type="term" value="C:nucleus"/>
    <property type="evidence" value="ECO:0007669"/>
    <property type="project" value="TreeGrafter"/>
</dbReference>
<dbReference type="PANTHER" id="PTHR12170">
    <property type="entry name" value="MACROPHAGE ERYTHROBLAST ATTACHER-RELATED"/>
    <property type="match status" value="1"/>
</dbReference>
<dbReference type="PROSITE" id="PS50897">
    <property type="entry name" value="CTLH"/>
    <property type="match status" value="1"/>
</dbReference>
<evidence type="ECO:0000256" key="8">
    <source>
        <dbReference type="SAM" id="Coils"/>
    </source>
</evidence>
<feature type="compositionally biased region" description="Basic and acidic residues" evidence="9">
    <location>
        <begin position="314"/>
        <end position="324"/>
    </location>
</feature>
<evidence type="ECO:0000256" key="5">
    <source>
        <dbReference type="ARBA" id="ARBA00022771"/>
    </source>
</evidence>
<comment type="caution">
    <text evidence="12">The sequence shown here is derived from an EMBL/GenBank/DDBJ whole genome shotgun (WGS) entry which is preliminary data.</text>
</comment>
<dbReference type="InterPro" id="IPR024964">
    <property type="entry name" value="CTLH/CRA"/>
</dbReference>
<dbReference type="GO" id="GO:0034657">
    <property type="term" value="C:GID complex"/>
    <property type="evidence" value="ECO:0007669"/>
    <property type="project" value="TreeGrafter"/>
</dbReference>
<keyword evidence="6" id="KW-0862">Zinc</keyword>
<dbReference type="PROSITE" id="PS51867">
    <property type="entry name" value="ZF_RING_GID"/>
    <property type="match status" value="1"/>
</dbReference>
<accession>A0AAE8MSJ8</accession>
<evidence type="ECO:0000256" key="7">
    <source>
        <dbReference type="PROSITE-ProRule" id="PRU01215"/>
    </source>
</evidence>
<organism evidence="12 13">
    <name type="scientific">Cephalotrichum gorgonifer</name>
    <dbReference type="NCBI Taxonomy" id="2041049"/>
    <lineage>
        <taxon>Eukaryota</taxon>
        <taxon>Fungi</taxon>
        <taxon>Dikarya</taxon>
        <taxon>Ascomycota</taxon>
        <taxon>Pezizomycotina</taxon>
        <taxon>Sordariomycetes</taxon>
        <taxon>Hypocreomycetidae</taxon>
        <taxon>Microascales</taxon>
        <taxon>Microascaceae</taxon>
        <taxon>Cephalotrichum</taxon>
    </lineage>
</organism>
<evidence type="ECO:0000256" key="2">
    <source>
        <dbReference type="ARBA" id="ARBA00010615"/>
    </source>
</evidence>
<reference evidence="12" key="1">
    <citation type="submission" date="2018-03" db="EMBL/GenBank/DDBJ databases">
        <authorList>
            <person name="Guldener U."/>
        </authorList>
    </citation>
    <scope>NUCLEOTIDE SEQUENCE</scope>
</reference>
<evidence type="ECO:0000256" key="6">
    <source>
        <dbReference type="ARBA" id="ARBA00022833"/>
    </source>
</evidence>
<dbReference type="AlphaFoldDB" id="A0AAE8MSJ8"/>
<feature type="coiled-coil region" evidence="8">
    <location>
        <begin position="65"/>
        <end position="92"/>
    </location>
</feature>
<dbReference type="GO" id="GO:0043161">
    <property type="term" value="P:proteasome-mediated ubiquitin-dependent protein catabolic process"/>
    <property type="evidence" value="ECO:0007669"/>
    <property type="project" value="InterPro"/>
</dbReference>
<feature type="domain" description="RING-Gid-type" evidence="11">
    <location>
        <begin position="339"/>
        <end position="400"/>
    </location>
</feature>
<feature type="domain" description="CTLH" evidence="10">
    <location>
        <begin position="163"/>
        <end position="220"/>
    </location>
</feature>
<proteinExistence type="inferred from homology"/>
<feature type="zinc finger region" description="RING-Gid-type" evidence="7">
    <location>
        <begin position="339"/>
        <end position="400"/>
    </location>
</feature>
<evidence type="ECO:0000313" key="13">
    <source>
        <dbReference type="Proteomes" id="UP001187682"/>
    </source>
</evidence>
<evidence type="ECO:0000256" key="3">
    <source>
        <dbReference type="ARBA" id="ARBA00022490"/>
    </source>
</evidence>
<dbReference type="InterPro" id="IPR045098">
    <property type="entry name" value="Fyv10_fam"/>
</dbReference>
<name>A0AAE8MSJ8_9PEZI</name>
<evidence type="ECO:0000256" key="9">
    <source>
        <dbReference type="SAM" id="MobiDB-lite"/>
    </source>
</evidence>
<keyword evidence="4" id="KW-0479">Metal-binding</keyword>
<dbReference type="GO" id="GO:0061630">
    <property type="term" value="F:ubiquitin protein ligase activity"/>
    <property type="evidence" value="ECO:0007669"/>
    <property type="project" value="InterPro"/>
</dbReference>
<evidence type="ECO:0000256" key="4">
    <source>
        <dbReference type="ARBA" id="ARBA00022723"/>
    </source>
</evidence>
<dbReference type="PANTHER" id="PTHR12170:SF2">
    <property type="entry name" value="E3 UBIQUITIN-PROTEIN TRANSFERASE MAEA"/>
    <property type="match status" value="1"/>
</dbReference>
<keyword evidence="8" id="KW-0175">Coiled coil</keyword>
<dbReference type="InterPro" id="IPR006595">
    <property type="entry name" value="CTLH_C"/>
</dbReference>
<dbReference type="SMART" id="SM00668">
    <property type="entry name" value="CTLH"/>
    <property type="match status" value="1"/>
</dbReference>
<dbReference type="EMBL" id="ONZQ02000002">
    <property type="protein sequence ID" value="SPN98377.1"/>
    <property type="molecule type" value="Genomic_DNA"/>
</dbReference>
<comment type="subcellular location">
    <subcellularLocation>
        <location evidence="1">Cytoplasm</location>
    </subcellularLocation>
</comment>
<evidence type="ECO:0000256" key="1">
    <source>
        <dbReference type="ARBA" id="ARBA00004496"/>
    </source>
</evidence>
<keyword evidence="13" id="KW-1185">Reference proteome</keyword>
<dbReference type="GO" id="GO:0008270">
    <property type="term" value="F:zinc ion binding"/>
    <property type="evidence" value="ECO:0007669"/>
    <property type="project" value="UniProtKB-KW"/>
</dbReference>
<comment type="similarity">
    <text evidence="2">Belongs to the FYV10 family.</text>
</comment>
<protein>
    <submittedName>
        <fullName evidence="12">Related to macrophage erythroblast attacher</fullName>
    </submittedName>
</protein>
<evidence type="ECO:0000313" key="12">
    <source>
        <dbReference type="EMBL" id="SPN98377.1"/>
    </source>
</evidence>
<gene>
    <name evidence="12" type="ORF">DNG_01422</name>
</gene>